<dbReference type="EMBL" id="SMAI01000014">
    <property type="protein sequence ID" value="TCT02217.1"/>
    <property type="molecule type" value="Genomic_DNA"/>
</dbReference>
<reference evidence="1 2" key="1">
    <citation type="submission" date="2019-03" db="EMBL/GenBank/DDBJ databases">
        <title>Genomic Encyclopedia of Type Strains, Phase IV (KMG-IV): sequencing the most valuable type-strain genomes for metagenomic binning, comparative biology and taxonomic classification.</title>
        <authorList>
            <person name="Goeker M."/>
        </authorList>
    </citation>
    <scope>NUCLEOTIDE SEQUENCE [LARGE SCALE GENOMIC DNA]</scope>
    <source>
        <strain evidence="1 2">DSM 9035</strain>
    </source>
</reference>
<keyword evidence="2" id="KW-1185">Reference proteome</keyword>
<evidence type="ECO:0000313" key="2">
    <source>
        <dbReference type="Proteomes" id="UP000294664"/>
    </source>
</evidence>
<dbReference type="AlphaFoldDB" id="A0A4R3LUY5"/>
<organism evidence="1 2">
    <name type="scientific">Aquabacter spiritensis</name>
    <dbReference type="NCBI Taxonomy" id="933073"/>
    <lineage>
        <taxon>Bacteria</taxon>
        <taxon>Pseudomonadati</taxon>
        <taxon>Pseudomonadota</taxon>
        <taxon>Alphaproteobacteria</taxon>
        <taxon>Hyphomicrobiales</taxon>
        <taxon>Xanthobacteraceae</taxon>
        <taxon>Aquabacter</taxon>
    </lineage>
</organism>
<sequence length="214" mass="23053">MLRRILNIARGTPPIASRGDLVDFLDSRGAFLVQKNIMDYARGRSGPHFTALMKEADFNDALTQSRWSLYPLGVTMVTEMLDSFLRAGGYRVDGFAELAAEAFDRHTPPPSIAPEAWTAARAALIAHAVQIPARAAKPVKDIPFAYSQAVFDALPFHDARKSNDFALVQANLRSNLLAMHENLAARTSPAHMATLIAGGGAPSAPAAAELLFPS</sequence>
<comment type="caution">
    <text evidence="1">The sequence shown here is derived from an EMBL/GenBank/DDBJ whole genome shotgun (WGS) entry which is preliminary data.</text>
</comment>
<proteinExistence type="predicted"/>
<dbReference type="OrthoDB" id="7847174at2"/>
<dbReference type="Proteomes" id="UP000294664">
    <property type="component" value="Unassembled WGS sequence"/>
</dbReference>
<gene>
    <name evidence="1" type="ORF">EDC64_11478</name>
</gene>
<dbReference type="RefSeq" id="WP_132034326.1">
    <property type="nucleotide sequence ID" value="NZ_SMAI01000014.1"/>
</dbReference>
<accession>A0A4R3LUY5</accession>
<protein>
    <submittedName>
        <fullName evidence="1">Uncharacterized protein</fullName>
    </submittedName>
</protein>
<evidence type="ECO:0000313" key="1">
    <source>
        <dbReference type="EMBL" id="TCT02217.1"/>
    </source>
</evidence>
<name>A0A4R3LUY5_9HYPH</name>